<comment type="caution">
    <text evidence="1">The sequence shown here is derived from an EMBL/GenBank/DDBJ whole genome shotgun (WGS) entry which is preliminary data.</text>
</comment>
<organism evidence="1 2">
    <name type="scientific">Coprinellus micaceus</name>
    <name type="common">Glistening ink-cap mushroom</name>
    <name type="synonym">Coprinus micaceus</name>
    <dbReference type="NCBI Taxonomy" id="71717"/>
    <lineage>
        <taxon>Eukaryota</taxon>
        <taxon>Fungi</taxon>
        <taxon>Dikarya</taxon>
        <taxon>Basidiomycota</taxon>
        <taxon>Agaricomycotina</taxon>
        <taxon>Agaricomycetes</taxon>
        <taxon>Agaricomycetidae</taxon>
        <taxon>Agaricales</taxon>
        <taxon>Agaricineae</taxon>
        <taxon>Psathyrellaceae</taxon>
        <taxon>Coprinellus</taxon>
    </lineage>
</organism>
<evidence type="ECO:0000313" key="1">
    <source>
        <dbReference type="EMBL" id="TEB19819.1"/>
    </source>
</evidence>
<dbReference type="Proteomes" id="UP000298030">
    <property type="component" value="Unassembled WGS sequence"/>
</dbReference>
<reference evidence="1 2" key="1">
    <citation type="journal article" date="2019" name="Nat. Ecol. Evol.">
        <title>Megaphylogeny resolves global patterns of mushroom evolution.</title>
        <authorList>
            <person name="Varga T."/>
            <person name="Krizsan K."/>
            <person name="Foldi C."/>
            <person name="Dima B."/>
            <person name="Sanchez-Garcia M."/>
            <person name="Sanchez-Ramirez S."/>
            <person name="Szollosi G.J."/>
            <person name="Szarkandi J.G."/>
            <person name="Papp V."/>
            <person name="Albert L."/>
            <person name="Andreopoulos W."/>
            <person name="Angelini C."/>
            <person name="Antonin V."/>
            <person name="Barry K.W."/>
            <person name="Bougher N.L."/>
            <person name="Buchanan P."/>
            <person name="Buyck B."/>
            <person name="Bense V."/>
            <person name="Catcheside P."/>
            <person name="Chovatia M."/>
            <person name="Cooper J."/>
            <person name="Damon W."/>
            <person name="Desjardin D."/>
            <person name="Finy P."/>
            <person name="Geml J."/>
            <person name="Haridas S."/>
            <person name="Hughes K."/>
            <person name="Justo A."/>
            <person name="Karasinski D."/>
            <person name="Kautmanova I."/>
            <person name="Kiss B."/>
            <person name="Kocsube S."/>
            <person name="Kotiranta H."/>
            <person name="LaButti K.M."/>
            <person name="Lechner B.E."/>
            <person name="Liimatainen K."/>
            <person name="Lipzen A."/>
            <person name="Lukacs Z."/>
            <person name="Mihaltcheva S."/>
            <person name="Morgado L.N."/>
            <person name="Niskanen T."/>
            <person name="Noordeloos M.E."/>
            <person name="Ohm R.A."/>
            <person name="Ortiz-Santana B."/>
            <person name="Ovrebo C."/>
            <person name="Racz N."/>
            <person name="Riley R."/>
            <person name="Savchenko A."/>
            <person name="Shiryaev A."/>
            <person name="Soop K."/>
            <person name="Spirin V."/>
            <person name="Szebenyi C."/>
            <person name="Tomsovsky M."/>
            <person name="Tulloss R.E."/>
            <person name="Uehling J."/>
            <person name="Grigoriev I.V."/>
            <person name="Vagvolgyi C."/>
            <person name="Papp T."/>
            <person name="Martin F.M."/>
            <person name="Miettinen O."/>
            <person name="Hibbett D.S."/>
            <person name="Nagy L.G."/>
        </authorList>
    </citation>
    <scope>NUCLEOTIDE SEQUENCE [LARGE SCALE GENOMIC DNA]</scope>
    <source>
        <strain evidence="1 2">FP101781</strain>
    </source>
</reference>
<accession>A0A4Y7SDY8</accession>
<sequence>MDWRIAAGSADPNPFASLDKLYQGILETSPDPVLAATWIEARSIMGNIEGEFYRGICETFPREAVFIFRRLSSLIGLVNSEGNLDLELYHKSLFDFLNGTQRSVALYVSPERARQFTWDRFYQVLRGMSKFSCTLAPLLYDPEVIDHTIRRRSQGEIGDSLPFLRDVCKHLYNYLDPHRTYGASDVDWWISHITFQEEPVE</sequence>
<name>A0A4Y7SDY8_COPMI</name>
<keyword evidence="2" id="KW-1185">Reference proteome</keyword>
<dbReference type="AlphaFoldDB" id="A0A4Y7SDY8"/>
<evidence type="ECO:0000313" key="2">
    <source>
        <dbReference type="Proteomes" id="UP000298030"/>
    </source>
</evidence>
<dbReference type="OrthoDB" id="3127216at2759"/>
<dbReference type="EMBL" id="QPFP01000169">
    <property type="protein sequence ID" value="TEB19819.1"/>
    <property type="molecule type" value="Genomic_DNA"/>
</dbReference>
<proteinExistence type="predicted"/>
<protein>
    <submittedName>
        <fullName evidence="1">Uncharacterized protein</fullName>
    </submittedName>
</protein>
<gene>
    <name evidence="1" type="ORF">FA13DRAFT_306838</name>
</gene>